<protein>
    <submittedName>
        <fullName evidence="1">Uncharacterized protein</fullName>
    </submittedName>
</protein>
<dbReference type="KEGG" id="ype:YPO3379"/>
<name>Q74XT0_YERPE</name>
<sequence>MILRFALLILRGARPPHVPVFIRSGIHFGGVAGRNQSACAFDALNLKNKKSE</sequence>
<proteinExistence type="predicted"/>
<dbReference type="PATRIC" id="fig|632.153.peg.583"/>
<reference evidence="1 2" key="1">
    <citation type="journal article" date="2001" name="Nature">
        <title>Genome sequence of Yersinia pestis, the causative agent of plague.</title>
        <authorList>
            <person name="Parkhill J."/>
            <person name="Wren B.W."/>
            <person name="Thomson N.R."/>
            <person name="Titball R.W."/>
            <person name="Holden M.T.G."/>
            <person name="Prentice M.B."/>
            <person name="Sebaihia M."/>
            <person name="James K.D."/>
            <person name="Churcher C."/>
            <person name="Mungall K.L."/>
            <person name="Baker S."/>
            <person name="Basham D."/>
            <person name="Bentley S.D."/>
            <person name="Brooks K."/>
            <person name="Cerdeno-Tarraga A.M."/>
            <person name="Chillingworth T."/>
            <person name="Cronin A."/>
            <person name="Davies R.M."/>
            <person name="Davis P."/>
            <person name="Dougan G."/>
            <person name="Feltwell T."/>
            <person name="Hamlin N."/>
            <person name="Holroyd S."/>
            <person name="Jagels K."/>
            <person name="Leather S."/>
            <person name="Karlyshev A.V."/>
            <person name="Moule S."/>
            <person name="Oyston P.C.F."/>
            <person name="Quail M."/>
            <person name="Rutherford K."/>
            <person name="Simmonds M."/>
            <person name="Skelton J."/>
            <person name="Stevens K."/>
            <person name="Whitehead S."/>
            <person name="Barrell B.G."/>
        </authorList>
    </citation>
    <scope>NUCLEOTIDE SEQUENCE [LARGE SCALE GENOMIC DNA]</scope>
    <source>
        <strain evidence="2">CO-92 / Biovar Orientalis</strain>
    </source>
</reference>
<dbReference type="PIR" id="AE0410">
    <property type="entry name" value="AE0410"/>
</dbReference>
<keyword evidence="2" id="KW-1185">Reference proteome</keyword>
<dbReference type="AlphaFoldDB" id="Q74XT0"/>
<evidence type="ECO:0000313" key="2">
    <source>
        <dbReference type="Proteomes" id="UP000000815"/>
    </source>
</evidence>
<evidence type="ECO:0000313" key="1">
    <source>
        <dbReference type="EMBL" id="CAL21968.1"/>
    </source>
</evidence>
<gene>
    <name evidence="1" type="ordered locus">YPO3379</name>
</gene>
<dbReference type="OMA" id="YWLRFAL"/>
<dbReference type="HOGENOM" id="CLU_3086430_0_0_6"/>
<organism evidence="1 2">
    <name type="scientific">Yersinia pestis</name>
    <dbReference type="NCBI Taxonomy" id="632"/>
    <lineage>
        <taxon>Bacteria</taxon>
        <taxon>Pseudomonadati</taxon>
        <taxon>Pseudomonadota</taxon>
        <taxon>Gammaproteobacteria</taxon>
        <taxon>Enterobacterales</taxon>
        <taxon>Yersiniaceae</taxon>
        <taxon>Yersinia</taxon>
    </lineage>
</organism>
<accession>Q74XT0</accession>
<dbReference type="STRING" id="214092.YPO3379"/>
<dbReference type="Proteomes" id="UP000000815">
    <property type="component" value="Chromosome"/>
</dbReference>
<dbReference type="PaxDb" id="214092-YPO3379"/>
<dbReference type="EMBL" id="AL590842">
    <property type="protein sequence ID" value="CAL21968.1"/>
    <property type="molecule type" value="Genomic_DNA"/>
</dbReference>